<evidence type="ECO:0000313" key="1">
    <source>
        <dbReference type="EMBL" id="UXN59051.1"/>
    </source>
</evidence>
<dbReference type="Proteomes" id="UP001061991">
    <property type="component" value="Plasmid p_unnamed1"/>
</dbReference>
<keyword evidence="1" id="KW-0614">Plasmid</keyword>
<protein>
    <submittedName>
        <fullName evidence="1">Hsp20 family protein</fullName>
    </submittedName>
</protein>
<sequence>MRNNTDFSPFYRSSIGFDRIFNLLENAGPPPTAGDWPPYDILKFGEDIYRIMLAVAGFTDEELTITHEPNLLVINGAKAQDEEMQYLHHGLALRQFERRFELADHVSVTSAKLENGLLVIDLKKEIPEEMKPRRIAINAGKESTSKRIDGDVAA</sequence>
<gene>
    <name evidence="1" type="ORF">N8E88_09220</name>
</gene>
<name>A0ACD4CZN6_9HYPH</name>
<keyword evidence="2" id="KW-1185">Reference proteome</keyword>
<dbReference type="EMBL" id="CP104972">
    <property type="protein sequence ID" value="UXN59051.1"/>
    <property type="molecule type" value="Genomic_DNA"/>
</dbReference>
<geneLocation type="plasmid" evidence="1 2">
    <name>p_unnamed1</name>
</geneLocation>
<accession>A0ACD4CZN6</accession>
<reference evidence="1" key="1">
    <citation type="submission" date="2022-09" db="EMBL/GenBank/DDBJ databases">
        <title>Interaction between co-microsymbionts with complementary sets of symbiotic genes in legume-rhizobium systems.</title>
        <authorList>
            <person name="Safronova V."/>
            <person name="Sazanova A."/>
            <person name="Afonin A."/>
            <person name="Chirak E."/>
        </authorList>
    </citation>
    <scope>NUCLEOTIDE SEQUENCE</scope>
    <source>
        <strain evidence="1">A18/3m</strain>
    </source>
</reference>
<evidence type="ECO:0000313" key="2">
    <source>
        <dbReference type="Proteomes" id="UP001061991"/>
    </source>
</evidence>
<proteinExistence type="predicted"/>
<organism evidence="1 2">
    <name type="scientific">Phyllobacterium zundukense</name>
    <dbReference type="NCBI Taxonomy" id="1867719"/>
    <lineage>
        <taxon>Bacteria</taxon>
        <taxon>Pseudomonadati</taxon>
        <taxon>Pseudomonadota</taxon>
        <taxon>Alphaproteobacteria</taxon>
        <taxon>Hyphomicrobiales</taxon>
        <taxon>Phyllobacteriaceae</taxon>
        <taxon>Phyllobacterium</taxon>
    </lineage>
</organism>